<feature type="domain" description="Carrier" evidence="1">
    <location>
        <begin position="5"/>
        <end position="81"/>
    </location>
</feature>
<evidence type="ECO:0000259" key="1">
    <source>
        <dbReference type="PROSITE" id="PS50075"/>
    </source>
</evidence>
<dbReference type="Proteomes" id="UP000638570">
    <property type="component" value="Unassembled WGS sequence"/>
</dbReference>
<dbReference type="RefSeq" id="WP_202083613.1">
    <property type="nucleotide sequence ID" value="NZ_JAERTZ010000018.1"/>
</dbReference>
<name>A0ABS1QQD7_9GAMM</name>
<dbReference type="PROSITE" id="PS50075">
    <property type="entry name" value="CARRIER"/>
    <property type="match status" value="1"/>
</dbReference>
<dbReference type="EMBL" id="JAERTZ010000018">
    <property type="protein sequence ID" value="MBL1377079.1"/>
    <property type="molecule type" value="Genomic_DNA"/>
</dbReference>
<sequence length="94" mass="10423">MKDKQALTELVCRHIRDIAPDADTAQLDPGEDMRDALDLDSMDFLRLVEALGRELGIHIPEADFASITQLSQMVDYLSRHAGESEQENTGQGPV</sequence>
<keyword evidence="3" id="KW-1185">Reference proteome</keyword>
<proteinExistence type="predicted"/>
<gene>
    <name evidence="2" type="ORF">JKV55_07010</name>
</gene>
<accession>A0ABS1QQD7</accession>
<dbReference type="InterPro" id="IPR009081">
    <property type="entry name" value="PP-bd_ACP"/>
</dbReference>
<dbReference type="Pfam" id="PF00550">
    <property type="entry name" value="PP-binding"/>
    <property type="match status" value="1"/>
</dbReference>
<dbReference type="Gene3D" id="1.10.1200.10">
    <property type="entry name" value="ACP-like"/>
    <property type="match status" value="1"/>
</dbReference>
<evidence type="ECO:0000313" key="2">
    <source>
        <dbReference type="EMBL" id="MBL1377079.1"/>
    </source>
</evidence>
<dbReference type="SUPFAM" id="SSF47336">
    <property type="entry name" value="ACP-like"/>
    <property type="match status" value="1"/>
</dbReference>
<comment type="caution">
    <text evidence="2">The sequence shown here is derived from an EMBL/GenBank/DDBJ whole genome shotgun (WGS) entry which is preliminary data.</text>
</comment>
<reference evidence="3" key="1">
    <citation type="submission" date="2021-01" db="EMBL/GenBank/DDBJ databases">
        <title>Genome public.</title>
        <authorList>
            <person name="Liu C."/>
            <person name="Sun Q."/>
        </authorList>
    </citation>
    <scope>NUCLEOTIDE SEQUENCE [LARGE SCALE GENOMIC DNA]</scope>
    <source>
        <strain evidence="3">CGMCC 1.18722</strain>
    </source>
</reference>
<protein>
    <submittedName>
        <fullName evidence="2">Acyl carrier protein</fullName>
    </submittedName>
</protein>
<evidence type="ECO:0000313" key="3">
    <source>
        <dbReference type="Proteomes" id="UP000638570"/>
    </source>
</evidence>
<dbReference type="InterPro" id="IPR036736">
    <property type="entry name" value="ACP-like_sf"/>
</dbReference>
<organism evidence="2 3">
    <name type="scientific">Zobellella iuensis</name>
    <dbReference type="NCBI Taxonomy" id="2803811"/>
    <lineage>
        <taxon>Bacteria</taxon>
        <taxon>Pseudomonadati</taxon>
        <taxon>Pseudomonadota</taxon>
        <taxon>Gammaproteobacteria</taxon>
        <taxon>Aeromonadales</taxon>
        <taxon>Aeromonadaceae</taxon>
        <taxon>Zobellella</taxon>
    </lineage>
</organism>